<evidence type="ECO:0000259" key="4">
    <source>
        <dbReference type="PROSITE" id="PS51677"/>
    </source>
</evidence>
<keyword evidence="6" id="KW-1185">Reference proteome</keyword>
<evidence type="ECO:0000256" key="3">
    <source>
        <dbReference type="SAM" id="SignalP"/>
    </source>
</evidence>
<feature type="signal peptide" evidence="3">
    <location>
        <begin position="1"/>
        <end position="21"/>
    </location>
</feature>
<reference evidence="5 6" key="1">
    <citation type="submission" date="2019-01" db="EMBL/GenBank/DDBJ databases">
        <title>Lactibacter flavus gen. nov., sp. nov., a novel bacterium of the family Propionibacteriaceae isolated from raw milk and dairy products.</title>
        <authorList>
            <person name="Huptas C."/>
            <person name="Wenning M."/>
            <person name="Breitenwieser F."/>
            <person name="Doll E."/>
            <person name="Von Neubeck M."/>
            <person name="Busse H.-J."/>
            <person name="Scherer S."/>
        </authorList>
    </citation>
    <scope>NUCLEOTIDE SEQUENCE [LARGE SCALE GENOMIC DNA]</scope>
    <source>
        <strain evidence="5 6">KCTC 33808</strain>
    </source>
</reference>
<dbReference type="Gene3D" id="3.20.20.370">
    <property type="entry name" value="Glycoside hydrolase/deacetylase"/>
    <property type="match status" value="1"/>
</dbReference>
<dbReference type="InterPro" id="IPR050248">
    <property type="entry name" value="Polysacc_deacetylase_ArnD"/>
</dbReference>
<evidence type="ECO:0000256" key="1">
    <source>
        <dbReference type="ARBA" id="ARBA00022723"/>
    </source>
</evidence>
<evidence type="ECO:0000313" key="5">
    <source>
        <dbReference type="EMBL" id="TBT87296.1"/>
    </source>
</evidence>
<dbReference type="PANTHER" id="PTHR10587:SF133">
    <property type="entry name" value="CHITIN DEACETYLASE 1-RELATED"/>
    <property type="match status" value="1"/>
</dbReference>
<keyword evidence="3" id="KW-0732">Signal</keyword>
<dbReference type="OrthoDB" id="3173508at2"/>
<sequence>MTRRPAGVVLGVLALALTGCAVTPPGPTAGPTAPATSPSVSATAAPSPSAIAVEVPRWTVETLSRNDPTRPVHVQWPVVPGATTLTALIAEESAASEAAFLANTTPSDVAPPELRGTWETVLDGPAWVGVRLSLYEFAGASGNESSAVYYGERTAGQALHARDLIAPSARHAAADALVSALRAEGREVLEELVTNAEVRDRLLQDLSFSPRGELVARIPEGTVLSFSDGVVTATLAPSVVEGLLSEQGWAVREDVTGLVASPSATPVTSVKSAPAASVDCTVAQCVALTFDDGPGRHTARLLDDLDSLDAPATFFTLGASVRVAPDLVRRMAAEGHEVGNHTDDHRQLTKLGPDRQRAQVERAQAAIAGAGVRATVCRPPYGSYDATTREVAGLPIILWDVDTLDWKHRSTEQTTSIALRDARAGSIVLMHDIHASTVDAVPGVVAGLRERGFTLVTVSQLLGDAVPGSVHRRR</sequence>
<feature type="chain" id="PRO_5039077363" description="NodB homology domain-containing protein" evidence="3">
    <location>
        <begin position="22"/>
        <end position="474"/>
    </location>
</feature>
<name>A0A4Q9KHF0_9ACTN</name>
<accession>A0A4Q9KHF0</accession>
<dbReference type="PROSITE" id="PS51257">
    <property type="entry name" value="PROKAR_LIPOPROTEIN"/>
    <property type="match status" value="1"/>
</dbReference>
<dbReference type="InterPro" id="IPR002509">
    <property type="entry name" value="NODB_dom"/>
</dbReference>
<dbReference type="GO" id="GO:0016020">
    <property type="term" value="C:membrane"/>
    <property type="evidence" value="ECO:0007669"/>
    <property type="project" value="TreeGrafter"/>
</dbReference>
<feature type="domain" description="NodB homology" evidence="4">
    <location>
        <begin position="284"/>
        <end position="456"/>
    </location>
</feature>
<dbReference type="EMBL" id="SDMQ01000002">
    <property type="protein sequence ID" value="TBT87296.1"/>
    <property type="molecule type" value="Genomic_DNA"/>
</dbReference>
<dbReference type="PANTHER" id="PTHR10587">
    <property type="entry name" value="GLYCOSYL TRANSFERASE-RELATED"/>
    <property type="match status" value="1"/>
</dbReference>
<dbReference type="SUPFAM" id="SSF88713">
    <property type="entry name" value="Glycoside hydrolase/deacetylase"/>
    <property type="match status" value="1"/>
</dbReference>
<dbReference type="GO" id="GO:0005975">
    <property type="term" value="P:carbohydrate metabolic process"/>
    <property type="evidence" value="ECO:0007669"/>
    <property type="project" value="InterPro"/>
</dbReference>
<evidence type="ECO:0000256" key="2">
    <source>
        <dbReference type="ARBA" id="ARBA00022801"/>
    </source>
</evidence>
<dbReference type="GO" id="GO:0016810">
    <property type="term" value="F:hydrolase activity, acting on carbon-nitrogen (but not peptide) bonds"/>
    <property type="evidence" value="ECO:0007669"/>
    <property type="project" value="InterPro"/>
</dbReference>
<comment type="caution">
    <text evidence="5">The sequence shown here is derived from an EMBL/GenBank/DDBJ whole genome shotgun (WGS) entry which is preliminary data.</text>
</comment>
<gene>
    <name evidence="5" type="ORF">ET989_03015</name>
</gene>
<organism evidence="5 6">
    <name type="scientific">Propioniciclava sinopodophylli</name>
    <dbReference type="NCBI Taxonomy" id="1837344"/>
    <lineage>
        <taxon>Bacteria</taxon>
        <taxon>Bacillati</taxon>
        <taxon>Actinomycetota</taxon>
        <taxon>Actinomycetes</taxon>
        <taxon>Propionibacteriales</taxon>
        <taxon>Propionibacteriaceae</taxon>
        <taxon>Propioniciclava</taxon>
    </lineage>
</organism>
<dbReference type="Pfam" id="PF01522">
    <property type="entry name" value="Polysacc_deac_1"/>
    <property type="match status" value="1"/>
</dbReference>
<keyword evidence="1" id="KW-0479">Metal-binding</keyword>
<protein>
    <recommendedName>
        <fullName evidence="4">NodB homology domain-containing protein</fullName>
    </recommendedName>
</protein>
<keyword evidence="2" id="KW-0378">Hydrolase</keyword>
<dbReference type="RefSeq" id="WP_131167082.1">
    <property type="nucleotide sequence ID" value="NZ_SDMQ01000002.1"/>
</dbReference>
<dbReference type="InterPro" id="IPR011330">
    <property type="entry name" value="Glyco_hydro/deAcase_b/a-brl"/>
</dbReference>
<dbReference type="GO" id="GO:0046872">
    <property type="term" value="F:metal ion binding"/>
    <property type="evidence" value="ECO:0007669"/>
    <property type="project" value="UniProtKB-KW"/>
</dbReference>
<proteinExistence type="predicted"/>
<dbReference type="AlphaFoldDB" id="A0A4Q9KHF0"/>
<dbReference type="Proteomes" id="UP000292373">
    <property type="component" value="Unassembled WGS sequence"/>
</dbReference>
<dbReference type="PROSITE" id="PS51677">
    <property type="entry name" value="NODB"/>
    <property type="match status" value="1"/>
</dbReference>
<evidence type="ECO:0000313" key="6">
    <source>
        <dbReference type="Proteomes" id="UP000292373"/>
    </source>
</evidence>